<keyword evidence="3" id="KW-1185">Reference proteome</keyword>
<dbReference type="EMBL" id="VCQU01000002">
    <property type="protein sequence ID" value="NMN95019.1"/>
    <property type="molecule type" value="Genomic_DNA"/>
</dbReference>
<reference evidence="2 3" key="1">
    <citation type="submission" date="2019-05" db="EMBL/GenBank/DDBJ databases">
        <authorList>
            <person name="Lee S.D."/>
        </authorList>
    </citation>
    <scope>NUCLEOTIDE SEQUENCE [LARGE SCALE GENOMIC DNA]</scope>
    <source>
        <strain evidence="2 3">YC2-7</strain>
    </source>
</reference>
<proteinExistence type="predicted"/>
<evidence type="ECO:0000313" key="2">
    <source>
        <dbReference type="EMBL" id="NMN95019.1"/>
    </source>
</evidence>
<organism evidence="2 3">
    <name type="scientific">Antrihabitans stalactiti</name>
    <dbReference type="NCBI Taxonomy" id="2584121"/>
    <lineage>
        <taxon>Bacteria</taxon>
        <taxon>Bacillati</taxon>
        <taxon>Actinomycetota</taxon>
        <taxon>Actinomycetes</taxon>
        <taxon>Mycobacteriales</taxon>
        <taxon>Nocardiaceae</taxon>
        <taxon>Antrihabitans</taxon>
    </lineage>
</organism>
<reference evidence="2 3" key="2">
    <citation type="submission" date="2020-06" db="EMBL/GenBank/DDBJ databases">
        <title>Antribacter stalactiti gen. nov., sp. nov., a new member of the family Nacardiaceae isolated from a cave.</title>
        <authorList>
            <person name="Kim I.S."/>
        </authorList>
    </citation>
    <scope>NUCLEOTIDE SEQUENCE [LARGE SCALE GENOMIC DNA]</scope>
    <source>
        <strain evidence="2 3">YC2-7</strain>
    </source>
</reference>
<dbReference type="Proteomes" id="UP000535543">
    <property type="component" value="Unassembled WGS sequence"/>
</dbReference>
<feature type="chain" id="PRO_5039042624" evidence="1">
    <location>
        <begin position="27"/>
        <end position="178"/>
    </location>
</feature>
<keyword evidence="1" id="KW-0732">Signal</keyword>
<accession>A0A848K9J5</accession>
<comment type="caution">
    <text evidence="2">The sequence shown here is derived from an EMBL/GenBank/DDBJ whole genome shotgun (WGS) entry which is preliminary data.</text>
</comment>
<evidence type="ECO:0000313" key="3">
    <source>
        <dbReference type="Proteomes" id="UP000535543"/>
    </source>
</evidence>
<evidence type="ECO:0000256" key="1">
    <source>
        <dbReference type="SAM" id="SignalP"/>
    </source>
</evidence>
<feature type="signal peptide" evidence="1">
    <location>
        <begin position="1"/>
        <end position="26"/>
    </location>
</feature>
<dbReference type="AlphaFoldDB" id="A0A848K9J5"/>
<sequence>MSVLRLLAVALTAVALVAGCSSDSSDASSSATSTPVPAKPVATVLGFGPVTVGMTLDEATAALAGIPVEQSHPAPYPCTTLFGPAAGRIYVADESGRVIGIATPDGTLTDRGVGDGSTADQVRAAYSRDHTIEVGRFDGLVVKPNGSTNPLEFLSFAPKDGKLGPPYVGRYYWDDDCP</sequence>
<gene>
    <name evidence="2" type="ORF">FGL95_08225</name>
</gene>
<protein>
    <submittedName>
        <fullName evidence="2">Uncharacterized protein</fullName>
    </submittedName>
</protein>
<name>A0A848K9J5_9NOCA</name>
<dbReference type="PROSITE" id="PS51257">
    <property type="entry name" value="PROKAR_LIPOPROTEIN"/>
    <property type="match status" value="1"/>
</dbReference>
<dbReference type="RefSeq" id="WP_169585724.1">
    <property type="nucleotide sequence ID" value="NZ_VCQU01000002.1"/>
</dbReference>